<accession>A0A1F5NP00</accession>
<name>A0A1F5NP00_9BACT</name>
<dbReference type="STRING" id="1817824.A2751_05595"/>
<evidence type="ECO:0000256" key="1">
    <source>
        <dbReference type="SAM" id="Phobius"/>
    </source>
</evidence>
<feature type="transmembrane region" description="Helical" evidence="1">
    <location>
        <begin position="6"/>
        <end position="21"/>
    </location>
</feature>
<feature type="transmembrane region" description="Helical" evidence="1">
    <location>
        <begin position="73"/>
        <end position="93"/>
    </location>
</feature>
<gene>
    <name evidence="2" type="ORF">A2751_05595</name>
</gene>
<dbReference type="AlphaFoldDB" id="A0A1F5NP00"/>
<proteinExistence type="predicted"/>
<evidence type="ECO:0000313" key="2">
    <source>
        <dbReference type="EMBL" id="OGE79090.1"/>
    </source>
</evidence>
<organism evidence="2 3">
    <name type="scientific">Candidatus Doudnabacteria bacterium RIFCSPHIGHO2_01_FULL_46_14</name>
    <dbReference type="NCBI Taxonomy" id="1817824"/>
    <lineage>
        <taxon>Bacteria</taxon>
        <taxon>Candidatus Doudnaibacteriota</taxon>
    </lineage>
</organism>
<sequence>MVLILQGFIAVIIIGVAYTLWQTTKSYGGLIGTALKWIGLGIVFFTIESLDRVFDTFANLSVLNIIGFSDPEMVHNSLLILGLLCCGIGFSKLTRIAK</sequence>
<keyword evidence="1" id="KW-1133">Transmembrane helix</keyword>
<dbReference type="EMBL" id="MFEK01000007">
    <property type="protein sequence ID" value="OGE79090.1"/>
    <property type="molecule type" value="Genomic_DNA"/>
</dbReference>
<keyword evidence="1" id="KW-0812">Transmembrane</keyword>
<comment type="caution">
    <text evidence="2">The sequence shown here is derived from an EMBL/GenBank/DDBJ whole genome shotgun (WGS) entry which is preliminary data.</text>
</comment>
<protein>
    <submittedName>
        <fullName evidence="2">Uncharacterized protein</fullName>
    </submittedName>
</protein>
<reference evidence="2 3" key="1">
    <citation type="journal article" date="2016" name="Nat. Commun.">
        <title>Thousands of microbial genomes shed light on interconnected biogeochemical processes in an aquifer system.</title>
        <authorList>
            <person name="Anantharaman K."/>
            <person name="Brown C.T."/>
            <person name="Hug L.A."/>
            <person name="Sharon I."/>
            <person name="Castelle C.J."/>
            <person name="Probst A.J."/>
            <person name="Thomas B.C."/>
            <person name="Singh A."/>
            <person name="Wilkins M.J."/>
            <person name="Karaoz U."/>
            <person name="Brodie E.L."/>
            <person name="Williams K.H."/>
            <person name="Hubbard S.S."/>
            <person name="Banfield J.F."/>
        </authorList>
    </citation>
    <scope>NUCLEOTIDE SEQUENCE [LARGE SCALE GENOMIC DNA]</scope>
</reference>
<dbReference type="Proteomes" id="UP000176864">
    <property type="component" value="Unassembled WGS sequence"/>
</dbReference>
<keyword evidence="1" id="KW-0472">Membrane</keyword>
<feature type="transmembrane region" description="Helical" evidence="1">
    <location>
        <begin position="28"/>
        <end position="47"/>
    </location>
</feature>
<evidence type="ECO:0000313" key="3">
    <source>
        <dbReference type="Proteomes" id="UP000176864"/>
    </source>
</evidence>